<evidence type="ECO:0000256" key="1">
    <source>
        <dbReference type="SAM" id="SignalP"/>
    </source>
</evidence>
<dbReference type="RefSeq" id="WP_346146214.1">
    <property type="nucleotide sequence ID" value="NZ_BAAAUA010000026.1"/>
</dbReference>
<reference evidence="3" key="1">
    <citation type="journal article" date="2019" name="Int. J. Syst. Evol. Microbiol.">
        <title>The Global Catalogue of Microorganisms (GCM) 10K type strain sequencing project: providing services to taxonomists for standard genome sequencing and annotation.</title>
        <authorList>
            <consortium name="The Broad Institute Genomics Platform"/>
            <consortium name="The Broad Institute Genome Sequencing Center for Infectious Disease"/>
            <person name="Wu L."/>
            <person name="Ma J."/>
        </authorList>
    </citation>
    <scope>NUCLEOTIDE SEQUENCE [LARGE SCALE GENOMIC DNA]</scope>
    <source>
        <strain evidence="3">CGMCC 4.1622</strain>
    </source>
</reference>
<feature type="chain" id="PRO_5046281264" description="Secreted protein" evidence="1">
    <location>
        <begin position="19"/>
        <end position="153"/>
    </location>
</feature>
<comment type="caution">
    <text evidence="2">The sequence shown here is derived from an EMBL/GenBank/DDBJ whole genome shotgun (WGS) entry which is preliminary data.</text>
</comment>
<sequence>MAISLLGLTALSAGPSSAAVRPAACPPAYAMPGEHKVQVGSQAAYVYLVYDCSTYSTYAVLDASGLGGSSPWWLAVDIVDQNTDAVGHADTRGYGTEPHARTISISLNHTGGHKMYQARAWFRNAAGCSVFFDSDWWAYSTGDDLGGGWDAHC</sequence>
<dbReference type="Proteomes" id="UP001596066">
    <property type="component" value="Unassembled WGS sequence"/>
</dbReference>
<dbReference type="EMBL" id="JBHSOC010000012">
    <property type="protein sequence ID" value="MFC5641563.1"/>
    <property type="molecule type" value="Genomic_DNA"/>
</dbReference>
<gene>
    <name evidence="2" type="ORF">ACFPZF_09355</name>
</gene>
<protein>
    <recommendedName>
        <fullName evidence="4">Secreted protein</fullName>
    </recommendedName>
</protein>
<accession>A0ABW0V6S5</accession>
<feature type="signal peptide" evidence="1">
    <location>
        <begin position="1"/>
        <end position="18"/>
    </location>
</feature>
<organism evidence="2 3">
    <name type="scientific">Kitasatospora cinereorecta</name>
    <dbReference type="NCBI Taxonomy" id="285560"/>
    <lineage>
        <taxon>Bacteria</taxon>
        <taxon>Bacillati</taxon>
        <taxon>Actinomycetota</taxon>
        <taxon>Actinomycetes</taxon>
        <taxon>Kitasatosporales</taxon>
        <taxon>Streptomycetaceae</taxon>
        <taxon>Kitasatospora</taxon>
    </lineage>
</organism>
<keyword evidence="1" id="KW-0732">Signal</keyword>
<name>A0ABW0V6S5_9ACTN</name>
<evidence type="ECO:0000313" key="3">
    <source>
        <dbReference type="Proteomes" id="UP001596066"/>
    </source>
</evidence>
<evidence type="ECO:0000313" key="2">
    <source>
        <dbReference type="EMBL" id="MFC5641563.1"/>
    </source>
</evidence>
<proteinExistence type="predicted"/>
<evidence type="ECO:0008006" key="4">
    <source>
        <dbReference type="Google" id="ProtNLM"/>
    </source>
</evidence>
<keyword evidence="3" id="KW-1185">Reference proteome</keyword>